<feature type="compositionally biased region" description="Basic and acidic residues" evidence="5">
    <location>
        <begin position="834"/>
        <end position="843"/>
    </location>
</feature>
<evidence type="ECO:0000259" key="6">
    <source>
        <dbReference type="PROSITE" id="PS50106"/>
    </source>
</evidence>
<dbReference type="OrthoDB" id="6264899at2759"/>
<dbReference type="Pfam" id="PF00595">
    <property type="entry name" value="PDZ"/>
    <property type="match status" value="3"/>
</dbReference>
<dbReference type="GO" id="GO:0051660">
    <property type="term" value="P:establishment of centrosome localization"/>
    <property type="evidence" value="ECO:0007669"/>
    <property type="project" value="TreeGrafter"/>
</dbReference>
<dbReference type="EMBL" id="CAJNOW010003699">
    <property type="protein sequence ID" value="CAF1392673.1"/>
    <property type="molecule type" value="Genomic_DNA"/>
</dbReference>
<dbReference type="Proteomes" id="UP000663856">
    <property type="component" value="Unassembled WGS sequence"/>
</dbReference>
<dbReference type="InterPro" id="IPR001478">
    <property type="entry name" value="PDZ"/>
</dbReference>
<feature type="region of interest" description="Disordered" evidence="5">
    <location>
        <begin position="666"/>
        <end position="802"/>
    </location>
</feature>
<feature type="region of interest" description="Disordered" evidence="5">
    <location>
        <begin position="834"/>
        <end position="865"/>
    </location>
</feature>
<dbReference type="Gene3D" id="3.10.20.90">
    <property type="entry name" value="Phosphatidylinositol 3-kinase Catalytic Subunit, Chain A, domain 1"/>
    <property type="match status" value="1"/>
</dbReference>
<dbReference type="SMART" id="SM00228">
    <property type="entry name" value="PDZ"/>
    <property type="match status" value="3"/>
</dbReference>
<feature type="domain" description="PDZ" evidence="6">
    <location>
        <begin position="312"/>
        <end position="385"/>
    </location>
</feature>
<feature type="domain" description="PDZ" evidence="6">
    <location>
        <begin position="420"/>
        <end position="497"/>
    </location>
</feature>
<evidence type="ECO:0000313" key="11">
    <source>
        <dbReference type="Proteomes" id="UP000663856"/>
    </source>
</evidence>
<dbReference type="EMBL" id="CAJNRE010010647">
    <property type="protein sequence ID" value="CAF2094276.1"/>
    <property type="molecule type" value="Genomic_DNA"/>
</dbReference>
<keyword evidence="4" id="KW-0131">Cell cycle</keyword>
<evidence type="ECO:0000256" key="5">
    <source>
        <dbReference type="SAM" id="MobiDB-lite"/>
    </source>
</evidence>
<evidence type="ECO:0000256" key="2">
    <source>
        <dbReference type="ARBA" id="ARBA00022618"/>
    </source>
</evidence>
<keyword evidence="3" id="KW-0677">Repeat</keyword>
<organism evidence="9 11">
    <name type="scientific">Rotaria magnacalcarata</name>
    <dbReference type="NCBI Taxonomy" id="392030"/>
    <lineage>
        <taxon>Eukaryota</taxon>
        <taxon>Metazoa</taxon>
        <taxon>Spiralia</taxon>
        <taxon>Gnathifera</taxon>
        <taxon>Rotifera</taxon>
        <taxon>Eurotatoria</taxon>
        <taxon>Bdelloidea</taxon>
        <taxon>Philodinida</taxon>
        <taxon>Philodinidae</taxon>
        <taxon>Rotaria</taxon>
    </lineage>
</organism>
<dbReference type="SUPFAM" id="SSF50156">
    <property type="entry name" value="PDZ domain-like"/>
    <property type="match status" value="3"/>
</dbReference>
<dbReference type="InterPro" id="IPR052213">
    <property type="entry name" value="PAR3"/>
</dbReference>
<dbReference type="GO" id="GO:0043296">
    <property type="term" value="C:apical junction complex"/>
    <property type="evidence" value="ECO:0007669"/>
    <property type="project" value="TreeGrafter"/>
</dbReference>
<dbReference type="GO" id="GO:0045197">
    <property type="term" value="P:establishment or maintenance of epithelial cell apical/basal polarity"/>
    <property type="evidence" value="ECO:0007669"/>
    <property type="project" value="TreeGrafter"/>
</dbReference>
<feature type="compositionally biased region" description="Polar residues" evidence="5">
    <location>
        <begin position="773"/>
        <end position="802"/>
    </location>
</feature>
<protein>
    <recommendedName>
        <fullName evidence="6">PDZ domain-containing protein</fullName>
    </recommendedName>
</protein>
<dbReference type="PANTHER" id="PTHR16484:SF17">
    <property type="entry name" value="BAZOOKA, ISOFORM B"/>
    <property type="match status" value="1"/>
</dbReference>
<evidence type="ECO:0000256" key="4">
    <source>
        <dbReference type="ARBA" id="ARBA00023306"/>
    </source>
</evidence>
<comment type="similarity">
    <text evidence="1">Belongs to the PAR3 family.</text>
</comment>
<feature type="compositionally biased region" description="Basic and acidic residues" evidence="5">
    <location>
        <begin position="708"/>
        <end position="720"/>
    </location>
</feature>
<dbReference type="GO" id="GO:0035091">
    <property type="term" value="F:phosphatidylinositol binding"/>
    <property type="evidence" value="ECO:0007669"/>
    <property type="project" value="TreeGrafter"/>
</dbReference>
<dbReference type="GO" id="GO:0005938">
    <property type="term" value="C:cell cortex"/>
    <property type="evidence" value="ECO:0007669"/>
    <property type="project" value="TreeGrafter"/>
</dbReference>
<feature type="compositionally biased region" description="Low complexity" evidence="5">
    <location>
        <begin position="92"/>
        <end position="109"/>
    </location>
</feature>
<dbReference type="AlphaFoldDB" id="A0A816QYQ9"/>
<dbReference type="Proteomes" id="UP000663824">
    <property type="component" value="Unassembled WGS sequence"/>
</dbReference>
<feature type="compositionally biased region" description="Polar residues" evidence="5">
    <location>
        <begin position="742"/>
        <end position="761"/>
    </location>
</feature>
<evidence type="ECO:0000313" key="7">
    <source>
        <dbReference type="EMBL" id="CAF1392673.1"/>
    </source>
</evidence>
<dbReference type="EMBL" id="CAJNRF010004978">
    <property type="protein sequence ID" value="CAF2065961.1"/>
    <property type="molecule type" value="Genomic_DNA"/>
</dbReference>
<feature type="compositionally biased region" description="Polar residues" evidence="5">
    <location>
        <begin position="844"/>
        <end position="857"/>
    </location>
</feature>
<dbReference type="InterPro" id="IPR036034">
    <property type="entry name" value="PDZ_sf"/>
</dbReference>
<keyword evidence="2" id="KW-0132">Cell division</keyword>
<dbReference type="GO" id="GO:0016324">
    <property type="term" value="C:apical plasma membrane"/>
    <property type="evidence" value="ECO:0007669"/>
    <property type="project" value="TreeGrafter"/>
</dbReference>
<dbReference type="PROSITE" id="PS50106">
    <property type="entry name" value="PDZ"/>
    <property type="match status" value="3"/>
</dbReference>
<dbReference type="Proteomes" id="UP000663855">
    <property type="component" value="Unassembled WGS sequence"/>
</dbReference>
<dbReference type="CDD" id="cd23058">
    <property type="entry name" value="PDZ2_Par3-like"/>
    <property type="match status" value="1"/>
</dbReference>
<proteinExistence type="inferred from homology"/>
<dbReference type="PANTHER" id="PTHR16484">
    <property type="entry name" value="PARTITIONING DEFECTIVE 3 RELATED"/>
    <property type="match status" value="1"/>
</dbReference>
<name>A0A816QYQ9_9BILA</name>
<dbReference type="EMBL" id="CAJNOV010014528">
    <property type="protein sequence ID" value="CAF1553012.1"/>
    <property type="molecule type" value="Genomic_DNA"/>
</dbReference>
<feature type="compositionally biased region" description="Basic and acidic residues" evidence="5">
    <location>
        <begin position="627"/>
        <end position="637"/>
    </location>
</feature>
<dbReference type="GO" id="GO:0000226">
    <property type="term" value="P:microtubule cytoskeleton organization"/>
    <property type="evidence" value="ECO:0007669"/>
    <property type="project" value="TreeGrafter"/>
</dbReference>
<gene>
    <name evidence="8" type="ORF">CJN711_LOCUS30553</name>
    <name evidence="7" type="ORF">KQP761_LOCUS9292</name>
    <name evidence="10" type="ORF">MBJ925_LOCUS21156</name>
    <name evidence="9" type="ORF">WKI299_LOCUS13020</name>
</gene>
<dbReference type="GO" id="GO:0005912">
    <property type="term" value="C:adherens junction"/>
    <property type="evidence" value="ECO:0007669"/>
    <property type="project" value="TreeGrafter"/>
</dbReference>
<dbReference type="GO" id="GO:0030010">
    <property type="term" value="P:establishment of cell polarity"/>
    <property type="evidence" value="ECO:0007669"/>
    <property type="project" value="TreeGrafter"/>
</dbReference>
<feature type="region of interest" description="Disordered" evidence="5">
    <location>
        <begin position="608"/>
        <end position="637"/>
    </location>
</feature>
<feature type="compositionally biased region" description="Polar residues" evidence="5">
    <location>
        <begin position="614"/>
        <end position="626"/>
    </location>
</feature>
<accession>A0A816QYQ9</accession>
<dbReference type="Pfam" id="PF12053">
    <property type="entry name" value="Par3_HAL_N_term"/>
    <property type="match status" value="1"/>
</dbReference>
<dbReference type="GO" id="GO:0007155">
    <property type="term" value="P:cell adhesion"/>
    <property type="evidence" value="ECO:0007669"/>
    <property type="project" value="TreeGrafter"/>
</dbReference>
<evidence type="ECO:0000313" key="8">
    <source>
        <dbReference type="EMBL" id="CAF1553012.1"/>
    </source>
</evidence>
<feature type="region of interest" description="Disordered" evidence="5">
    <location>
        <begin position="580"/>
        <end position="599"/>
    </location>
</feature>
<dbReference type="Gene3D" id="2.30.42.10">
    <property type="match status" value="3"/>
</dbReference>
<feature type="domain" description="PDZ" evidence="6">
    <location>
        <begin position="198"/>
        <end position="283"/>
    </location>
</feature>
<evidence type="ECO:0000256" key="3">
    <source>
        <dbReference type="ARBA" id="ARBA00022737"/>
    </source>
</evidence>
<reference evidence="9" key="1">
    <citation type="submission" date="2021-02" db="EMBL/GenBank/DDBJ databases">
        <authorList>
            <person name="Nowell W R."/>
        </authorList>
    </citation>
    <scope>NUCLEOTIDE SEQUENCE</scope>
</reference>
<dbReference type="GO" id="GO:0008104">
    <property type="term" value="P:intracellular protein localization"/>
    <property type="evidence" value="ECO:0007669"/>
    <property type="project" value="TreeGrafter"/>
</dbReference>
<evidence type="ECO:0000313" key="9">
    <source>
        <dbReference type="EMBL" id="CAF2065961.1"/>
    </source>
</evidence>
<evidence type="ECO:0000313" key="10">
    <source>
        <dbReference type="EMBL" id="CAF2094276.1"/>
    </source>
</evidence>
<sequence>MKVIVTFGETKVVVPCGTNGDLSIRELIRSATTKYCKLSSYNNNVTNVNSDQVQLRLNNGAVVDPDDRVCDVVDDREELFAIIEPHQTILNSNGELSSSMTSSNLSTSLSEHERPSLPPPPPVSSSSSSTINNCHEVIVTDADLRTRSLRIKTESKDNHQQNIMNINGQKHSPTTQFADSKGMYNMHVDEKTGDKTFSISLPKENSPLGIHVIPNNSNENQVNGLILQNIESDGRIKRQGILEINDRIIEINRINIEQCSFEEAQLVFRNALLESELELTIVRSMKKSSMPFYLNQNVEVNPSTKRLGNIMKITLTKGADGLGFKLASRDNPTGVANPIYVKTIFGKGAAVEDGRLRNGDRLLTVNGIDVTQMSLQDTVGLLRETKIGDTVHLCISRQQDGSLPEDLVHEEVKQQIITFDIPLRDTSSAGLGITIKGKTSIVDGKSIDLGIFVKSILTGGAAFRDKRLRSNDQILIVNDVSLVNVPNIDAATILQDAVRKEIQPGIIKITISRMLNDEQDPNAKHVKEIELLSSSLTITNDENELDLTNFVSSANRKPPMKSDLRSSMNQSPAINQKTLNEKQNQEEIANENVNPFERETPFRQSISEKRRLTQHPNSQAVQWKQRSFQDSRTNSERRFRRTKIIRQTTRTLPDPSVNFVRSTSYESIQRTAEDEERHRQAKLRNRACNDSFRQAVDKSYSQNNHDSVNGDKSNKTDKQRFKFSNLFTTKSKRKENHDDKSTSNQNVKPNSIHSQSPSHDNNAIFYPPPPTPFSSRQDSTSSANKSVKYQNNERSSTNSCYLSNNQLKPQQQQQGYQPYRFDSNLLSSGQQKLEHFTPPRNESKTISGKPSPSNNFKKPSHPPIPHQFLQSNLNGTQSLKTHQIISRSPYPLSFNVHSDHITSQNHTKDFSINPSEQTKRMHYPISSRSYLPFENPANV</sequence>
<comment type="caution">
    <text evidence="9">The sequence shown here is derived from an EMBL/GenBank/DDBJ whole genome shotgun (WGS) entry which is preliminary data.</text>
</comment>
<feature type="region of interest" description="Disordered" evidence="5">
    <location>
        <begin position="92"/>
        <end position="131"/>
    </location>
</feature>
<dbReference type="Proteomes" id="UP000663834">
    <property type="component" value="Unassembled WGS sequence"/>
</dbReference>
<dbReference type="InterPro" id="IPR021922">
    <property type="entry name" value="Par3/HAL_N"/>
</dbReference>
<evidence type="ECO:0000256" key="1">
    <source>
        <dbReference type="ARBA" id="ARBA00005358"/>
    </source>
</evidence>
<dbReference type="GO" id="GO:0051301">
    <property type="term" value="P:cell division"/>
    <property type="evidence" value="ECO:0007669"/>
    <property type="project" value="UniProtKB-KW"/>
</dbReference>